<sequence>MRGQQGEPVSHGAAIGSVAAKIGGTAETLRRWVRQAEKDPGERAGATTAERERIKALNGRCGHCARPTKSCARVGVLCPGGARPPVPAMEAFIDQYRDVYGVEPIGKVVPIAPAATACRRPGRPLPRADFVWLPGAGPVRAPAVRSRPFHPPPR</sequence>
<proteinExistence type="predicted"/>
<name>A0ABP1CCD7_9GAMM</name>
<dbReference type="Gene3D" id="1.10.10.10">
    <property type="entry name" value="Winged helix-like DNA-binding domain superfamily/Winged helix DNA-binding domain"/>
    <property type="match status" value="1"/>
</dbReference>
<organism evidence="1 2">
    <name type="scientific">Candidatus Methylocalor cossyra</name>
    <dbReference type="NCBI Taxonomy" id="3108543"/>
    <lineage>
        <taxon>Bacteria</taxon>
        <taxon>Pseudomonadati</taxon>
        <taxon>Pseudomonadota</taxon>
        <taxon>Gammaproteobacteria</taxon>
        <taxon>Methylococcales</taxon>
        <taxon>Methylococcaceae</taxon>
        <taxon>Candidatus Methylocalor</taxon>
    </lineage>
</organism>
<dbReference type="Proteomes" id="UP001497493">
    <property type="component" value="Chromosome"/>
</dbReference>
<evidence type="ECO:0000313" key="2">
    <source>
        <dbReference type="Proteomes" id="UP001497493"/>
    </source>
</evidence>
<evidence type="ECO:0000313" key="1">
    <source>
        <dbReference type="EMBL" id="CAL1241918.1"/>
    </source>
</evidence>
<keyword evidence="2" id="KW-1185">Reference proteome</keyword>
<reference evidence="1 2" key="1">
    <citation type="submission" date="2024-04" db="EMBL/GenBank/DDBJ databases">
        <authorList>
            <person name="Cremers G."/>
        </authorList>
    </citation>
    <scope>NUCLEOTIDE SEQUENCE [LARGE SCALE GENOMIC DNA]</scope>
    <source>
        <strain evidence="1">MeCH1-AG</strain>
    </source>
</reference>
<accession>A0ABP1CCD7</accession>
<evidence type="ECO:0008006" key="3">
    <source>
        <dbReference type="Google" id="ProtNLM"/>
    </source>
</evidence>
<protein>
    <recommendedName>
        <fullName evidence="3">Transposase</fullName>
    </recommendedName>
</protein>
<gene>
    <name evidence="1" type="ORF">MECH1_V1_3142</name>
</gene>
<dbReference type="EMBL" id="OZ026884">
    <property type="protein sequence ID" value="CAL1241918.1"/>
    <property type="molecule type" value="Genomic_DNA"/>
</dbReference>
<dbReference type="InterPro" id="IPR036388">
    <property type="entry name" value="WH-like_DNA-bd_sf"/>
</dbReference>